<evidence type="ECO:0000313" key="2">
    <source>
        <dbReference type="Proteomes" id="UP000688947"/>
    </source>
</evidence>
<dbReference type="OrthoDB" id="105969at2759"/>
<sequence>MASLPEDQQAELLQGAMGKVGAFQGQDQQSRTRVGLIKKARARFVRPGGGAFADELKVGQIKPNGVQVGFSNTSAKLNLDMRSLKTLKPMIGKELDVGTTHRGRY</sequence>
<dbReference type="Proteomes" id="UP000688947">
    <property type="component" value="Unassembled WGS sequence"/>
</dbReference>
<dbReference type="AlphaFoldDB" id="A0A8T1TRM2"/>
<comment type="caution">
    <text evidence="1">The sequence shown here is derived from an EMBL/GenBank/DDBJ whole genome shotgun (WGS) entry which is preliminary data.</text>
</comment>
<name>A0A8T1TRM2_9STRA</name>
<dbReference type="EMBL" id="JAENGZ010001584">
    <property type="protein sequence ID" value="KAG6947258.1"/>
    <property type="molecule type" value="Genomic_DNA"/>
</dbReference>
<protein>
    <submittedName>
        <fullName evidence="1">Uncharacterized protein</fullName>
    </submittedName>
</protein>
<evidence type="ECO:0000313" key="1">
    <source>
        <dbReference type="EMBL" id="KAG6947258.1"/>
    </source>
</evidence>
<gene>
    <name evidence="1" type="ORF">JG687_00016215</name>
</gene>
<proteinExistence type="predicted"/>
<organism evidence="1 2">
    <name type="scientific">Phytophthora cactorum</name>
    <dbReference type="NCBI Taxonomy" id="29920"/>
    <lineage>
        <taxon>Eukaryota</taxon>
        <taxon>Sar</taxon>
        <taxon>Stramenopiles</taxon>
        <taxon>Oomycota</taxon>
        <taxon>Peronosporomycetes</taxon>
        <taxon>Peronosporales</taxon>
        <taxon>Peronosporaceae</taxon>
        <taxon>Phytophthora</taxon>
    </lineage>
</organism>
<accession>A0A8T1TRM2</accession>
<reference evidence="1" key="1">
    <citation type="submission" date="2021-01" db="EMBL/GenBank/DDBJ databases">
        <title>Phytophthora aleatoria, a newly-described species from Pinus radiata is distinct from Phytophthora cactorum isolates based on comparative genomics.</title>
        <authorList>
            <person name="Mcdougal R."/>
            <person name="Panda P."/>
            <person name="Williams N."/>
            <person name="Studholme D.J."/>
        </authorList>
    </citation>
    <scope>NUCLEOTIDE SEQUENCE</scope>
    <source>
        <strain evidence="1">NZFS 3830</strain>
    </source>
</reference>